<keyword evidence="14" id="KW-0472">Membrane</keyword>
<evidence type="ECO:0000256" key="6">
    <source>
        <dbReference type="ARBA" id="ARBA00022448"/>
    </source>
</evidence>
<proteinExistence type="inferred from homology"/>
<evidence type="ECO:0000256" key="14">
    <source>
        <dbReference type="ARBA" id="ARBA00023136"/>
    </source>
</evidence>
<name>A0A0D6LI63_9BILA</name>
<dbReference type="Proteomes" id="UP000054495">
    <property type="component" value="Unassembled WGS sequence"/>
</dbReference>
<evidence type="ECO:0000256" key="4">
    <source>
        <dbReference type="ARBA" id="ARBA00011533"/>
    </source>
</evidence>
<accession>A0A0D6LI63</accession>
<evidence type="ECO:0000256" key="12">
    <source>
        <dbReference type="ARBA" id="ARBA00022989"/>
    </source>
</evidence>
<evidence type="ECO:0000256" key="2">
    <source>
        <dbReference type="ARBA" id="ARBA00004434"/>
    </source>
</evidence>
<dbReference type="PANTHER" id="PTHR13178:SF0">
    <property type="entry name" value="NADH DEHYDROGENASE [UBIQUINONE] 1 BETA SUBCOMPLEX SUBUNIT 5, MITOCHONDRIAL"/>
    <property type="match status" value="1"/>
</dbReference>
<evidence type="ECO:0000256" key="3">
    <source>
        <dbReference type="ARBA" id="ARBA00007152"/>
    </source>
</evidence>
<keyword evidence="6" id="KW-0813">Transport</keyword>
<keyword evidence="13" id="KW-0496">Mitochondrion</keyword>
<organism evidence="17 18">
    <name type="scientific">Ancylostoma ceylanicum</name>
    <dbReference type="NCBI Taxonomy" id="53326"/>
    <lineage>
        <taxon>Eukaryota</taxon>
        <taxon>Metazoa</taxon>
        <taxon>Ecdysozoa</taxon>
        <taxon>Nematoda</taxon>
        <taxon>Chromadorea</taxon>
        <taxon>Rhabditida</taxon>
        <taxon>Rhabditina</taxon>
        <taxon>Rhabditomorpha</taxon>
        <taxon>Strongyloidea</taxon>
        <taxon>Ancylostomatidae</taxon>
        <taxon>Ancylostomatinae</taxon>
        <taxon>Ancylostoma</taxon>
    </lineage>
</organism>
<dbReference type="EMBL" id="KE125155">
    <property type="protein sequence ID" value="EPB70878.1"/>
    <property type="molecule type" value="Genomic_DNA"/>
</dbReference>
<evidence type="ECO:0000313" key="18">
    <source>
        <dbReference type="Proteomes" id="UP000054495"/>
    </source>
</evidence>
<protein>
    <recommendedName>
        <fullName evidence="5">NADH dehydrogenase [ubiquinone] 1 beta subcomplex subunit 5, mitochondrial</fullName>
    </recommendedName>
    <alternativeName>
        <fullName evidence="16">Complex I-SGDH</fullName>
    </alternativeName>
    <alternativeName>
        <fullName evidence="15">NADH-ubiquinone oxidoreductase SGDH subunit</fullName>
    </alternativeName>
</protein>
<keyword evidence="9" id="KW-0999">Mitochondrion inner membrane</keyword>
<dbReference type="Pfam" id="PF09781">
    <property type="entry name" value="NDUF_B5"/>
    <property type="match status" value="1"/>
</dbReference>
<evidence type="ECO:0000256" key="8">
    <source>
        <dbReference type="ARBA" id="ARBA00022692"/>
    </source>
</evidence>
<keyword evidence="8" id="KW-0812">Transmembrane</keyword>
<sequence length="236" mass="27929">MFPRSLVAKLLHRTSAIGNNPARMTLLSKMSPLAARTLLRPTAFTMPALRESHAALFRKRPAQLIVNRIKNTIKLKESLQHYDLTNESAYGTDVKYVINASDDVCHFYFIGIGILPVILCLTYNHIVYGTCELRDYPEGEAPHYWQFERTPVRQWWAKWFGVSDIEHHERNLAYFEKLGIQARWRQIEQRVKHLEGERWDYKAWSYQPVSSTWVDYGRWHALRIRDQYEQHGHYPQ</sequence>
<evidence type="ECO:0000256" key="9">
    <source>
        <dbReference type="ARBA" id="ARBA00022792"/>
    </source>
</evidence>
<evidence type="ECO:0000256" key="13">
    <source>
        <dbReference type="ARBA" id="ARBA00023128"/>
    </source>
</evidence>
<evidence type="ECO:0000313" key="17">
    <source>
        <dbReference type="EMBL" id="EPB70878.1"/>
    </source>
</evidence>
<dbReference type="InterPro" id="IPR019173">
    <property type="entry name" value="NADH_UbQ_OxRdtase_B5_su"/>
</dbReference>
<keyword evidence="11" id="KW-0249">Electron transport</keyword>
<keyword evidence="18" id="KW-1185">Reference proteome</keyword>
<keyword evidence="10" id="KW-0809">Transit peptide</keyword>
<evidence type="ECO:0000256" key="1">
    <source>
        <dbReference type="ARBA" id="ARBA00003195"/>
    </source>
</evidence>
<evidence type="ECO:0000256" key="7">
    <source>
        <dbReference type="ARBA" id="ARBA00022660"/>
    </source>
</evidence>
<dbReference type="GO" id="GO:0005743">
    <property type="term" value="C:mitochondrial inner membrane"/>
    <property type="evidence" value="ECO:0007669"/>
    <property type="project" value="UniProtKB-SubCell"/>
</dbReference>
<evidence type="ECO:0000256" key="5">
    <source>
        <dbReference type="ARBA" id="ARBA00015175"/>
    </source>
</evidence>
<gene>
    <name evidence="17" type="ORF">ANCCEY_10023</name>
</gene>
<reference evidence="17 18" key="1">
    <citation type="submission" date="2013-05" db="EMBL/GenBank/DDBJ databases">
        <title>Draft genome of the parasitic nematode Anyclostoma ceylanicum.</title>
        <authorList>
            <person name="Mitreva M."/>
        </authorList>
    </citation>
    <scope>NUCLEOTIDE SEQUENCE [LARGE SCALE GENOMIC DNA]</scope>
</reference>
<comment type="subunit">
    <text evidence="4">Complex I is composed of 45 different subunits.</text>
</comment>
<evidence type="ECO:0000256" key="15">
    <source>
        <dbReference type="ARBA" id="ARBA00032395"/>
    </source>
</evidence>
<keyword evidence="12" id="KW-1133">Transmembrane helix</keyword>
<keyword evidence="7" id="KW-0679">Respiratory chain</keyword>
<comment type="function">
    <text evidence="1">Accessory subunit of the mitochondrial membrane respiratory chain NADH dehydrogenase (Complex I), that is believed not to be involved in catalysis. Complex I functions in the transfer of electrons from NADH to the respiratory chain. The immediate electron acceptor for the enzyme is believed to be ubiquinone.</text>
</comment>
<dbReference type="PANTHER" id="PTHR13178">
    <property type="entry name" value="NADH-UBIQUINONE OXIDOREDUCTASE SGDH SUBUNIT"/>
    <property type="match status" value="1"/>
</dbReference>
<evidence type="ECO:0000256" key="11">
    <source>
        <dbReference type="ARBA" id="ARBA00022982"/>
    </source>
</evidence>
<dbReference type="AlphaFoldDB" id="A0A0D6LI63"/>
<evidence type="ECO:0000256" key="16">
    <source>
        <dbReference type="ARBA" id="ARBA00032550"/>
    </source>
</evidence>
<comment type="similarity">
    <text evidence="3">Belongs to the complex I NDUFB5 subunit family.</text>
</comment>
<evidence type="ECO:0000256" key="10">
    <source>
        <dbReference type="ARBA" id="ARBA00022946"/>
    </source>
</evidence>
<comment type="subcellular location">
    <subcellularLocation>
        <location evidence="2">Mitochondrion inner membrane</location>
        <topology evidence="2">Single-pass membrane protein</topology>
    </subcellularLocation>
</comment>